<comment type="cofactor">
    <cofactor evidence="1">
        <name>Zn(2+)</name>
        <dbReference type="ChEBI" id="CHEBI:29105"/>
    </cofactor>
</comment>
<dbReference type="PANTHER" id="PTHR30096:SF0">
    <property type="entry name" value="4,5-DOPA DIOXYGENASE EXTRADIOL-LIKE PROTEIN"/>
    <property type="match status" value="1"/>
</dbReference>
<dbReference type="Pfam" id="PF02900">
    <property type="entry name" value="LigB"/>
    <property type="match status" value="1"/>
</dbReference>
<evidence type="ECO:0000313" key="7">
    <source>
        <dbReference type="EMBL" id="TGE18891.1"/>
    </source>
</evidence>
<dbReference type="SUPFAM" id="SSF53213">
    <property type="entry name" value="LigB-like"/>
    <property type="match status" value="1"/>
</dbReference>
<dbReference type="InterPro" id="IPR014436">
    <property type="entry name" value="Extradiol_dOase_DODA"/>
</dbReference>
<keyword evidence="7" id="KW-0223">Dioxygenase</keyword>
<sequence>MAAFRGSCLPCSIRHRAHLRWPAPSSSTWPRCTGALDHSTWTVLHHLFPEANIPVFQLSLDVAKSMREHFDLARQLRFLRERGVLIVGSGHIVHNLRQSMPKLMMGDATPYDWATEFDEWVKAKIDQRDFASLVKYQQAGPSGPLSVPTTDHYLPVLYSLGLAEEDEPITHTFEEVSYGGLSMRTFMVG</sequence>
<reference evidence="7 8" key="1">
    <citation type="submission" date="2019-04" db="EMBL/GenBank/DDBJ databases">
        <authorList>
            <person name="Feng G."/>
            <person name="Zhang J."/>
            <person name="Zhu H."/>
        </authorList>
    </citation>
    <scope>NUCLEOTIDE SEQUENCE [LARGE SCALE GENOMIC DNA]</scope>
    <source>
        <strain evidence="7 8">JCM 17223</strain>
    </source>
</reference>
<dbReference type="InterPro" id="IPR004183">
    <property type="entry name" value="Xdiol_dOase_suB"/>
</dbReference>
<keyword evidence="5" id="KW-0560">Oxidoreductase</keyword>
<keyword evidence="8" id="KW-1185">Reference proteome</keyword>
<protein>
    <submittedName>
        <fullName evidence="7">Dioxygenase</fullName>
    </submittedName>
</protein>
<evidence type="ECO:0000259" key="6">
    <source>
        <dbReference type="Pfam" id="PF02900"/>
    </source>
</evidence>
<dbReference type="Gene3D" id="3.40.830.10">
    <property type="entry name" value="LigB-like"/>
    <property type="match status" value="1"/>
</dbReference>
<gene>
    <name evidence="7" type="ORF">E5J99_03880</name>
</gene>
<dbReference type="CDD" id="cd07363">
    <property type="entry name" value="45_DOPA_Dioxygenase"/>
    <property type="match status" value="1"/>
</dbReference>
<dbReference type="PANTHER" id="PTHR30096">
    <property type="entry name" value="4,5-DOPA DIOXYGENASE EXTRADIOL-LIKE PROTEIN"/>
    <property type="match status" value="1"/>
</dbReference>
<comment type="similarity">
    <text evidence="2">Belongs to the DODA-type extradiol aromatic ring-opening dioxygenase family.</text>
</comment>
<accession>A0A4Z0PNQ6</accession>
<comment type="caution">
    <text evidence="7">The sequence shown here is derived from an EMBL/GenBank/DDBJ whole genome shotgun (WGS) entry which is preliminary data.</text>
</comment>
<evidence type="ECO:0000313" key="8">
    <source>
        <dbReference type="Proteomes" id="UP000297739"/>
    </source>
</evidence>
<dbReference type="GO" id="GO:0008198">
    <property type="term" value="F:ferrous iron binding"/>
    <property type="evidence" value="ECO:0007669"/>
    <property type="project" value="InterPro"/>
</dbReference>
<dbReference type="Proteomes" id="UP000297739">
    <property type="component" value="Unassembled WGS sequence"/>
</dbReference>
<organism evidence="7 8">
    <name type="scientific">Hymenobacter elongatus</name>
    <dbReference type="NCBI Taxonomy" id="877208"/>
    <lineage>
        <taxon>Bacteria</taxon>
        <taxon>Pseudomonadati</taxon>
        <taxon>Bacteroidota</taxon>
        <taxon>Cytophagia</taxon>
        <taxon>Cytophagales</taxon>
        <taxon>Hymenobacteraceae</taxon>
        <taxon>Hymenobacter</taxon>
    </lineage>
</organism>
<dbReference type="AlphaFoldDB" id="A0A4Z0PNQ6"/>
<keyword evidence="4" id="KW-0862">Zinc</keyword>
<evidence type="ECO:0000256" key="2">
    <source>
        <dbReference type="ARBA" id="ARBA00007581"/>
    </source>
</evidence>
<name>A0A4Z0PNQ6_9BACT</name>
<evidence type="ECO:0000256" key="3">
    <source>
        <dbReference type="ARBA" id="ARBA00022723"/>
    </source>
</evidence>
<dbReference type="GO" id="GO:0016702">
    <property type="term" value="F:oxidoreductase activity, acting on single donors with incorporation of molecular oxygen, incorporation of two atoms of oxygen"/>
    <property type="evidence" value="ECO:0007669"/>
    <property type="project" value="UniProtKB-ARBA"/>
</dbReference>
<evidence type="ECO:0000256" key="5">
    <source>
        <dbReference type="ARBA" id="ARBA00023002"/>
    </source>
</evidence>
<evidence type="ECO:0000256" key="4">
    <source>
        <dbReference type="ARBA" id="ARBA00022833"/>
    </source>
</evidence>
<feature type="domain" description="Extradiol ring-cleavage dioxygenase class III enzyme subunit B" evidence="6">
    <location>
        <begin position="35"/>
        <end position="177"/>
    </location>
</feature>
<dbReference type="OrthoDB" id="9790889at2"/>
<evidence type="ECO:0000256" key="1">
    <source>
        <dbReference type="ARBA" id="ARBA00001947"/>
    </source>
</evidence>
<dbReference type="GO" id="GO:0008270">
    <property type="term" value="F:zinc ion binding"/>
    <property type="evidence" value="ECO:0007669"/>
    <property type="project" value="InterPro"/>
</dbReference>
<proteinExistence type="inferred from homology"/>
<keyword evidence="3" id="KW-0479">Metal-binding</keyword>
<dbReference type="EMBL" id="SRLD01000005">
    <property type="protein sequence ID" value="TGE18891.1"/>
    <property type="molecule type" value="Genomic_DNA"/>
</dbReference>